<organism evidence="3 4">
    <name type="scientific">Brevibacillus aydinogluensis</name>
    <dbReference type="NCBI Taxonomy" id="927786"/>
    <lineage>
        <taxon>Bacteria</taxon>
        <taxon>Bacillati</taxon>
        <taxon>Bacillota</taxon>
        <taxon>Bacilli</taxon>
        <taxon>Bacillales</taxon>
        <taxon>Paenibacillaceae</taxon>
        <taxon>Brevibacillus</taxon>
    </lineage>
</organism>
<dbReference type="Proteomes" id="UP001189619">
    <property type="component" value="Chromosome"/>
</dbReference>
<reference evidence="3" key="1">
    <citation type="submission" date="2023-07" db="EMBL/GenBank/DDBJ databases">
        <authorList>
            <person name="Ivanov I."/>
            <person name="Teneva D."/>
            <person name="Stoikov I."/>
        </authorList>
    </citation>
    <scope>NUCLEOTIDE SEQUENCE</scope>
    <source>
        <strain evidence="3">4475</strain>
    </source>
</reference>
<evidence type="ECO:0000313" key="3">
    <source>
        <dbReference type="EMBL" id="CAJ1001488.1"/>
    </source>
</evidence>
<evidence type="ECO:0000256" key="2">
    <source>
        <dbReference type="SAM" id="SignalP"/>
    </source>
</evidence>
<dbReference type="InterPro" id="IPR003903">
    <property type="entry name" value="UIM_dom"/>
</dbReference>
<feature type="coiled-coil region" evidence="1">
    <location>
        <begin position="180"/>
        <end position="239"/>
    </location>
</feature>
<feature type="chain" id="PRO_5041461517" evidence="2">
    <location>
        <begin position="29"/>
        <end position="466"/>
    </location>
</feature>
<keyword evidence="4" id="KW-1185">Reference proteome</keyword>
<keyword evidence="1" id="KW-0175">Coiled coil</keyword>
<feature type="coiled-coil region" evidence="1">
    <location>
        <begin position="281"/>
        <end position="340"/>
    </location>
</feature>
<feature type="coiled-coil region" evidence="1">
    <location>
        <begin position="375"/>
        <end position="402"/>
    </location>
</feature>
<gene>
    <name evidence="3" type="ORF">BSPP4475_04005</name>
</gene>
<feature type="signal peptide" evidence="2">
    <location>
        <begin position="1"/>
        <end position="28"/>
    </location>
</feature>
<dbReference type="EMBL" id="OY569118">
    <property type="protein sequence ID" value="CAJ1001488.1"/>
    <property type="molecule type" value="Genomic_DNA"/>
</dbReference>
<evidence type="ECO:0000313" key="4">
    <source>
        <dbReference type="Proteomes" id="UP001189619"/>
    </source>
</evidence>
<accession>A0AA48M6C9</accession>
<sequence>MFSKAKIGMLLGAMATALSIGSIGSVYAAADNQQPVDKGVKFEHKGWFNAEKLGKGKVFVKGPSLWENDDLLDLLKLDKEQLQSKLKDGKSLADVAKELGVSTDELVSLLTKQEEERLAAAVKEGKLTEEQADKLKENIAERVQHFVENTHPGKGFVKFRALFPGFGDNEELLDLLKLDKEQLQSKLKDGKSLADVAKEQGVSTDELVSLLTKQEEERLAAAVKEGKLTEEQADKLKENIAERVKHFVENTHPGKGFVKFRALFPGFGDNEELLDLLKLDKEQLQSKLKDGKSLADVAKEQGVSTDELVSLLTKQEEERLAAAVKEGKLTEEQADKLKENIAERVKHFVENTHPGKGFVKFRALFPGFGDNEELLDLLKLDKEQLQSELKDGKSLADVAKEQGVSTDELVSLLTKQEEERLAAAVKEGKLTQEQADKRKAEIENVVKKQIERTFPAGHAEKTVVEQ</sequence>
<dbReference type="SMART" id="SM00726">
    <property type="entry name" value="UIM"/>
    <property type="match status" value="4"/>
</dbReference>
<protein>
    <submittedName>
        <fullName evidence="3">LPXTG-motif cell wall anchor domain protein</fullName>
    </submittedName>
</protein>
<proteinExistence type="predicted"/>
<dbReference type="RefSeq" id="WP_304415136.1">
    <property type="nucleotide sequence ID" value="NZ_OY569118.1"/>
</dbReference>
<name>A0AA48M6C9_9BACL</name>
<dbReference type="KEGG" id="bayd:BSPP4475_04005"/>
<keyword evidence="2" id="KW-0732">Signal</keyword>
<dbReference type="AlphaFoldDB" id="A0AA48M6C9"/>
<evidence type="ECO:0000256" key="1">
    <source>
        <dbReference type="SAM" id="Coils"/>
    </source>
</evidence>